<name>A0AAW1P6X5_9CHLO</name>
<organism evidence="1 2">
    <name type="scientific">Symbiochloris irregularis</name>
    <dbReference type="NCBI Taxonomy" id="706552"/>
    <lineage>
        <taxon>Eukaryota</taxon>
        <taxon>Viridiplantae</taxon>
        <taxon>Chlorophyta</taxon>
        <taxon>core chlorophytes</taxon>
        <taxon>Trebouxiophyceae</taxon>
        <taxon>Trebouxiales</taxon>
        <taxon>Trebouxiaceae</taxon>
        <taxon>Symbiochloris</taxon>
    </lineage>
</organism>
<evidence type="ECO:0000313" key="2">
    <source>
        <dbReference type="Proteomes" id="UP001465755"/>
    </source>
</evidence>
<proteinExistence type="predicted"/>
<reference evidence="1 2" key="1">
    <citation type="journal article" date="2024" name="Nat. Commun.">
        <title>Phylogenomics reveals the evolutionary origins of lichenization in chlorophyte algae.</title>
        <authorList>
            <person name="Puginier C."/>
            <person name="Libourel C."/>
            <person name="Otte J."/>
            <person name="Skaloud P."/>
            <person name="Haon M."/>
            <person name="Grisel S."/>
            <person name="Petersen M."/>
            <person name="Berrin J.G."/>
            <person name="Delaux P.M."/>
            <person name="Dal Grande F."/>
            <person name="Keller J."/>
        </authorList>
    </citation>
    <scope>NUCLEOTIDE SEQUENCE [LARGE SCALE GENOMIC DNA]</scope>
    <source>
        <strain evidence="1 2">SAG 2036</strain>
    </source>
</reference>
<evidence type="ECO:0000313" key="1">
    <source>
        <dbReference type="EMBL" id="KAK9805380.1"/>
    </source>
</evidence>
<dbReference type="EMBL" id="JALJOQ010000044">
    <property type="protein sequence ID" value="KAK9805380.1"/>
    <property type="molecule type" value="Genomic_DNA"/>
</dbReference>
<accession>A0AAW1P6X5</accession>
<dbReference type="AlphaFoldDB" id="A0AAW1P6X5"/>
<gene>
    <name evidence="1" type="ORF">WJX73_008568</name>
</gene>
<dbReference type="Proteomes" id="UP001465755">
    <property type="component" value="Unassembled WGS sequence"/>
</dbReference>
<sequence length="118" mass="13259">MPYLLRLAYLRGLVHGGDSEQALSHSARGVALWKAALERGLAPDDETLKQLTQEQDSPFEGMTAESLRWPDDPLRSILIRMISQLGIAYFAKKYPAVLTALLRGVLELTCKYQRDITE</sequence>
<keyword evidence="2" id="KW-1185">Reference proteome</keyword>
<comment type="caution">
    <text evidence="1">The sequence shown here is derived from an EMBL/GenBank/DDBJ whole genome shotgun (WGS) entry which is preliminary data.</text>
</comment>
<protein>
    <submittedName>
        <fullName evidence="1">Uncharacterized protein</fullName>
    </submittedName>
</protein>